<sequence>MSFGRRHLRQVSFKRASIFESEETAGVCRIKNEDFHIQLTTREQPANRDGTDWSVYCPFVSRLLQTSVQDLSSVKPRGGVVDCAVLFADTSGFTRLAQRLAVFSDGAERLCSVLNSFFASLIQIVTDYGGDVVKFAGDAVCVIFPIDESQPEHNFVANSFQVAVARAVQCSLELHEKLDKFLAFEDEGEAIELRLHVGIGCGRLSVVHMGGVLSRWEYVVCGPPIDQVSIAEPAAESNETCISPSAWNYVKDIADGHEVAEEKNAPGYVIVDRIDRVEKPDYQPRPQLQAQTARLLEHYIPPNIVRRLQSHLKTDFAELRRICVLFVKVNNINMLPDENGDMGNAVSIGQRMMLRVQESCYRWEGSVNKVLCDEKGLVIVIGFGIPPMPLHSDDPVRAVGAAQDIFFNIKNLGDGISCNIGVTTGEALCCVVGSDIRREYTIMGNTVNIAARLMSQAEKYGGERGILVCPETRRCCMLEKSRLRDNISVLEFRPPEVPGIGANGRLKLKGLSEPYPVFQLNVAAARTSSVNEAEVEAERLKTKMKEMLPGRDVEIQSLRQIIEKIMDGKSESFPGGTIMITGGRGSGKGEIVQKLESLGHELSLMVFRNEDYIHELTEPSKGGPGQQSPKTCAPLLHKSSFVLMESLLMCYNKLQTNGHKHDFDEEFEKYRLCFGEWNSIMNKLAAAACKKLGKKDHVEWVLDCLAKEKDGFYLPYAGYLNSIFTTNQGQGIRLPVNDDLSVKISSEEKRLKIAEMIVILIQSLAKTQPIMVIIHLQTGTDSQRSFGKEFWIIASQLNQNTHNIIFCISSRLLHESEQSHVKELLQAVEDAGNCLKLMPFTHHRRLEYACRVFSVVTGHQIDEADIPFELGRSISQRAAGNPKHIKELIMTLLKKDAFVQPGIGPTSAVEVVADHKLVLHASQEQLMHIKLPLKMYSAVLAEFETLRPRCQLIIKYASFFAKSHSMVGAMSSLDLPFPPVVLFIAFTRLQSAQAASHVAEELNILCNQGIFYKANQRSRRCLFYSRKMDFAACEFLGFESALLRDEAHVLLTNEEKECLKGITTTQLSKAEEHSARTIQAMWRHYISPKKKRWSRWEDADDPGDFDFT</sequence>
<dbReference type="PROSITE" id="PS50125">
    <property type="entry name" value="GUANYLATE_CYCLASE_2"/>
    <property type="match status" value="2"/>
</dbReference>
<dbReference type="GO" id="GO:0004016">
    <property type="term" value="F:adenylate cyclase activity"/>
    <property type="evidence" value="ECO:0007669"/>
    <property type="project" value="TreeGrafter"/>
</dbReference>
<protein>
    <recommendedName>
        <fullName evidence="3">Guanylate cyclase domain-containing protein</fullName>
    </recommendedName>
</protein>
<evidence type="ECO:0000256" key="1">
    <source>
        <dbReference type="ARBA" id="ARBA00022741"/>
    </source>
</evidence>
<evidence type="ECO:0000313" key="4">
    <source>
        <dbReference type="EMBL" id="CAD8485231.1"/>
    </source>
</evidence>
<dbReference type="EMBL" id="HBEO01016245">
    <property type="protein sequence ID" value="CAD8485231.1"/>
    <property type="molecule type" value="Transcribed_RNA"/>
</dbReference>
<name>A0A7S0EHU4_9CRYP</name>
<dbReference type="InterPro" id="IPR029787">
    <property type="entry name" value="Nucleotide_cyclase"/>
</dbReference>
<accession>A0A7S0EHU4</accession>
<evidence type="ECO:0000256" key="2">
    <source>
        <dbReference type="ARBA" id="ARBA00022840"/>
    </source>
</evidence>
<dbReference type="GO" id="GO:0005737">
    <property type="term" value="C:cytoplasm"/>
    <property type="evidence" value="ECO:0007669"/>
    <property type="project" value="TreeGrafter"/>
</dbReference>
<dbReference type="InterPro" id="IPR001054">
    <property type="entry name" value="A/G_cyclase"/>
</dbReference>
<dbReference type="SMART" id="SM00044">
    <property type="entry name" value="CYCc"/>
    <property type="match status" value="1"/>
</dbReference>
<dbReference type="SUPFAM" id="SSF55073">
    <property type="entry name" value="Nucleotide cyclase"/>
    <property type="match status" value="2"/>
</dbReference>
<evidence type="ECO:0000259" key="3">
    <source>
        <dbReference type="PROSITE" id="PS50125"/>
    </source>
</evidence>
<dbReference type="AlphaFoldDB" id="A0A7S0EHU4"/>
<gene>
    <name evidence="4" type="ORF">HPHI1048_LOCUS11085</name>
</gene>
<dbReference type="GO" id="GO:0009190">
    <property type="term" value="P:cyclic nucleotide biosynthetic process"/>
    <property type="evidence" value="ECO:0007669"/>
    <property type="project" value="InterPro"/>
</dbReference>
<organism evidence="4">
    <name type="scientific">Hanusia phi</name>
    <dbReference type="NCBI Taxonomy" id="3032"/>
    <lineage>
        <taxon>Eukaryota</taxon>
        <taxon>Cryptophyceae</taxon>
        <taxon>Pyrenomonadales</taxon>
        <taxon>Geminigeraceae</taxon>
        <taxon>Hanusia</taxon>
    </lineage>
</organism>
<proteinExistence type="predicted"/>
<dbReference type="GO" id="GO:0035556">
    <property type="term" value="P:intracellular signal transduction"/>
    <property type="evidence" value="ECO:0007669"/>
    <property type="project" value="InterPro"/>
</dbReference>
<keyword evidence="2" id="KW-0067">ATP-binding</keyword>
<dbReference type="Pfam" id="PF00211">
    <property type="entry name" value="Guanylate_cyc"/>
    <property type="match status" value="2"/>
</dbReference>
<dbReference type="CDD" id="cd07302">
    <property type="entry name" value="CHD"/>
    <property type="match status" value="2"/>
</dbReference>
<dbReference type="GO" id="GO:0005524">
    <property type="term" value="F:ATP binding"/>
    <property type="evidence" value="ECO:0007669"/>
    <property type="project" value="UniProtKB-KW"/>
</dbReference>
<dbReference type="Gene3D" id="3.30.70.1230">
    <property type="entry name" value="Nucleotide cyclase"/>
    <property type="match status" value="2"/>
</dbReference>
<feature type="domain" description="Guanylate cyclase" evidence="3">
    <location>
        <begin position="84"/>
        <end position="232"/>
    </location>
</feature>
<dbReference type="PANTHER" id="PTHR16305:SF28">
    <property type="entry name" value="GUANYLATE CYCLASE DOMAIN-CONTAINING PROTEIN"/>
    <property type="match status" value="1"/>
</dbReference>
<dbReference type="PANTHER" id="PTHR16305">
    <property type="entry name" value="TESTICULAR SOLUBLE ADENYLYL CYCLASE"/>
    <property type="match status" value="1"/>
</dbReference>
<keyword evidence="1" id="KW-0547">Nucleotide-binding</keyword>
<reference evidence="4" key="1">
    <citation type="submission" date="2021-01" db="EMBL/GenBank/DDBJ databases">
        <authorList>
            <person name="Corre E."/>
            <person name="Pelletier E."/>
            <person name="Niang G."/>
            <person name="Scheremetjew M."/>
            <person name="Finn R."/>
            <person name="Kale V."/>
            <person name="Holt S."/>
            <person name="Cochrane G."/>
            <person name="Meng A."/>
            <person name="Brown T."/>
            <person name="Cohen L."/>
        </authorList>
    </citation>
    <scope>NUCLEOTIDE SEQUENCE</scope>
    <source>
        <strain evidence="4">CCMP325</strain>
    </source>
</reference>
<feature type="domain" description="Guanylate cyclase" evidence="3">
    <location>
        <begin position="376"/>
        <end position="454"/>
    </location>
</feature>